<dbReference type="eggNOG" id="KOG2495">
    <property type="taxonomic scope" value="Eukaryota"/>
</dbReference>
<dbReference type="InterPro" id="IPR023753">
    <property type="entry name" value="FAD/NAD-binding_dom"/>
</dbReference>
<keyword evidence="7" id="KW-1185">Reference proteome</keyword>
<evidence type="ECO:0000313" key="7">
    <source>
        <dbReference type="Proteomes" id="UP000009328"/>
    </source>
</evidence>
<feature type="domain" description="FAD/NAD(P)-binding" evidence="5">
    <location>
        <begin position="85"/>
        <end position="331"/>
    </location>
</feature>
<dbReference type="GO" id="GO:0050660">
    <property type="term" value="F:flavin adenine dinucleotide binding"/>
    <property type="evidence" value="ECO:0007669"/>
    <property type="project" value="TreeGrafter"/>
</dbReference>
<accession>K0KPB6</accession>
<dbReference type="Gene3D" id="3.50.50.100">
    <property type="match status" value="1"/>
</dbReference>
<dbReference type="GO" id="GO:0005737">
    <property type="term" value="C:cytoplasm"/>
    <property type="evidence" value="ECO:0007669"/>
    <property type="project" value="TreeGrafter"/>
</dbReference>
<reference evidence="6 7" key="1">
    <citation type="journal article" date="2012" name="Eukaryot. Cell">
        <title>Draft genome sequence of Wickerhamomyces ciferrii NRRL Y-1031 F-60-10.</title>
        <authorList>
            <person name="Schneider J."/>
            <person name="Andrea H."/>
            <person name="Blom J."/>
            <person name="Jaenicke S."/>
            <person name="Ruckert C."/>
            <person name="Schorsch C."/>
            <person name="Szczepanowski R."/>
            <person name="Farwick M."/>
            <person name="Goesmann A."/>
            <person name="Puhler A."/>
            <person name="Schaffer S."/>
            <person name="Tauch A."/>
            <person name="Kohler T."/>
            <person name="Brinkrolf K."/>
        </authorList>
    </citation>
    <scope>NUCLEOTIDE SEQUENCE [LARGE SCALE GENOMIC DNA]</scope>
    <source>
        <strain evidence="7">ATCC 14091 / BCRC 22168 / CBS 111 / JCM 3599 / NBRC 0793 / NRRL Y-1031 F-60-10</strain>
    </source>
</reference>
<dbReference type="AlphaFoldDB" id="K0KPB6"/>
<proteinExistence type="inferred from homology"/>
<dbReference type="STRING" id="1206466.K0KPB6"/>
<keyword evidence="4" id="KW-0560">Oxidoreductase</keyword>
<evidence type="ECO:0000259" key="5">
    <source>
        <dbReference type="Pfam" id="PF07992"/>
    </source>
</evidence>
<dbReference type="EMBL" id="CAIF01000060">
    <property type="protein sequence ID" value="CCH42983.1"/>
    <property type="molecule type" value="Genomic_DNA"/>
</dbReference>
<keyword evidence="3" id="KW-0274">FAD</keyword>
<evidence type="ECO:0000256" key="1">
    <source>
        <dbReference type="ARBA" id="ARBA00006442"/>
    </source>
</evidence>
<dbReference type="PRINTS" id="PR00411">
    <property type="entry name" value="PNDRDTASEI"/>
</dbReference>
<dbReference type="InterPro" id="IPR036188">
    <property type="entry name" value="FAD/NAD-bd_sf"/>
</dbReference>
<evidence type="ECO:0000256" key="3">
    <source>
        <dbReference type="ARBA" id="ARBA00022827"/>
    </source>
</evidence>
<dbReference type="PANTHER" id="PTHR43735">
    <property type="entry name" value="APOPTOSIS-INDUCING FACTOR 1"/>
    <property type="match status" value="1"/>
</dbReference>
<evidence type="ECO:0000256" key="4">
    <source>
        <dbReference type="ARBA" id="ARBA00023002"/>
    </source>
</evidence>
<evidence type="ECO:0000256" key="2">
    <source>
        <dbReference type="ARBA" id="ARBA00022630"/>
    </source>
</evidence>
<dbReference type="InParanoid" id="K0KPB6"/>
<comment type="similarity">
    <text evidence="1">Belongs to the FAD-dependent oxidoreductase family.</text>
</comment>
<keyword evidence="2" id="KW-0285">Flavoprotein</keyword>
<gene>
    <name evidence="6" type="ORF">BN7_2529</name>
</gene>
<comment type="caution">
    <text evidence="6">The sequence shown here is derived from an EMBL/GenBank/DDBJ whole genome shotgun (WGS) entry which is preliminary data.</text>
</comment>
<dbReference type="PRINTS" id="PR00368">
    <property type="entry name" value="FADPNR"/>
</dbReference>
<dbReference type="PANTHER" id="PTHR43735:SF3">
    <property type="entry name" value="FERROPTOSIS SUPPRESSOR PROTEIN 1"/>
    <property type="match status" value="1"/>
</dbReference>
<dbReference type="Proteomes" id="UP000009328">
    <property type="component" value="Unassembled WGS sequence"/>
</dbReference>
<protein>
    <recommendedName>
        <fullName evidence="5">FAD/NAD(P)-binding domain-containing protein</fullName>
    </recommendedName>
</protein>
<dbReference type="Pfam" id="PF07992">
    <property type="entry name" value="Pyr_redox_2"/>
    <property type="match status" value="1"/>
</dbReference>
<dbReference type="HOGENOM" id="CLU_676136_0_0_1"/>
<dbReference type="SUPFAM" id="SSF51905">
    <property type="entry name" value="FAD/NAD(P)-binding domain"/>
    <property type="match status" value="2"/>
</dbReference>
<evidence type="ECO:0000313" key="6">
    <source>
        <dbReference type="EMBL" id="CCH42983.1"/>
    </source>
</evidence>
<dbReference type="GO" id="GO:0004174">
    <property type="term" value="F:electron-transferring-flavoprotein dehydrogenase activity"/>
    <property type="evidence" value="ECO:0007669"/>
    <property type="project" value="TreeGrafter"/>
</dbReference>
<sequence length="415" mass="46492">MTQFGTRILFIGGSYGGLASIKKFISLYIENNATKPIELILLDPRAGFINILGIPLAIIDPKFAAESYLNVENNNIKFNHVETLDPILKNRILKAKTNIKSPDTLKISYIQGSCVSFINKNSINYQLTGSEDFKQLSFDYTVFSTGRKRAWPFDPQGFTQEQFVKEMGTSTAKIEKAKTISIIGAGALGIEIAGEIKAEMPEKNVILIHPHPDIPPEVYAAKNFKVSVEKHIRDLNIDLKLNTRIAKEEENGDLITTTGDVIKSELNFWCNFHSNNIQPFLPVFQDKVELPKGEIKVEETLLVKGLKNIFAIGDVVNLPIIKTAGGAYHQGERVANSLFNILIRNEETYHKVDLKIYPAGMTVVIGRHKSVSQYNNIGDGEIKVNDEDVLGYYHDYCTTSTKNTMNINGEYEEEE</sequence>
<name>K0KPB6_WICCF</name>
<organism evidence="6 7">
    <name type="scientific">Wickerhamomyces ciferrii (strain ATCC 14091 / BCRC 22168 / CBS 111 / JCM 3599 / NBRC 0793 / NRRL Y-1031 F-60-10)</name>
    <name type="common">Yeast</name>
    <name type="synonym">Pichia ciferrii</name>
    <dbReference type="NCBI Taxonomy" id="1206466"/>
    <lineage>
        <taxon>Eukaryota</taxon>
        <taxon>Fungi</taxon>
        <taxon>Dikarya</taxon>
        <taxon>Ascomycota</taxon>
        <taxon>Saccharomycotina</taxon>
        <taxon>Saccharomycetes</taxon>
        <taxon>Phaffomycetales</taxon>
        <taxon>Wickerhamomycetaceae</taxon>
        <taxon>Wickerhamomyces</taxon>
    </lineage>
</organism>